<sequence>MATAWRELLAALVSSPQVDAVGQALLTSWGEPAVYRTPHARDRWEAKARRNLGAELRSLIA</sequence>
<accession>A0A1X0DJS7</accession>
<dbReference type="Proteomes" id="UP000192566">
    <property type="component" value="Unassembled WGS sequence"/>
</dbReference>
<dbReference type="STRING" id="53376.BST25_14030"/>
<reference evidence="1 2" key="1">
    <citation type="submission" date="2017-02" db="EMBL/GenBank/DDBJ databases">
        <title>The new phylogeny of genus Mycobacterium.</title>
        <authorList>
            <person name="Tortoli E."/>
            <person name="Trovato A."/>
            <person name="Cirillo D.M."/>
        </authorList>
    </citation>
    <scope>NUCLEOTIDE SEQUENCE [LARGE SCALE GENOMIC DNA]</scope>
    <source>
        <strain evidence="1 2">DSM 44471</strain>
    </source>
</reference>
<proteinExistence type="predicted"/>
<protein>
    <submittedName>
        <fullName evidence="1">Uncharacterized protein</fullName>
    </submittedName>
</protein>
<name>A0A1X0DJS7_MYCHE</name>
<gene>
    <name evidence="1" type="ORF">BST25_14030</name>
</gene>
<evidence type="ECO:0000313" key="1">
    <source>
        <dbReference type="EMBL" id="ORA72663.1"/>
    </source>
</evidence>
<evidence type="ECO:0000313" key="2">
    <source>
        <dbReference type="Proteomes" id="UP000192566"/>
    </source>
</evidence>
<dbReference type="AlphaFoldDB" id="A0A1X0DJS7"/>
<dbReference type="EMBL" id="MVHR01000019">
    <property type="protein sequence ID" value="ORA72663.1"/>
    <property type="molecule type" value="Genomic_DNA"/>
</dbReference>
<keyword evidence="2" id="KW-1185">Reference proteome</keyword>
<organism evidence="1 2">
    <name type="scientific">Mycobacterium heidelbergense</name>
    <dbReference type="NCBI Taxonomy" id="53376"/>
    <lineage>
        <taxon>Bacteria</taxon>
        <taxon>Bacillati</taxon>
        <taxon>Actinomycetota</taxon>
        <taxon>Actinomycetes</taxon>
        <taxon>Mycobacteriales</taxon>
        <taxon>Mycobacteriaceae</taxon>
        <taxon>Mycobacterium</taxon>
        <taxon>Mycobacterium simiae complex</taxon>
    </lineage>
</organism>
<comment type="caution">
    <text evidence="1">The sequence shown here is derived from an EMBL/GenBank/DDBJ whole genome shotgun (WGS) entry which is preliminary data.</text>
</comment>